<gene>
    <name evidence="1" type="ORF">FIBSPDRAFT_761468</name>
</gene>
<accession>A0A165XBN6</accession>
<proteinExistence type="predicted"/>
<evidence type="ECO:0008006" key="3">
    <source>
        <dbReference type="Google" id="ProtNLM"/>
    </source>
</evidence>
<evidence type="ECO:0000313" key="1">
    <source>
        <dbReference type="EMBL" id="KZP08389.1"/>
    </source>
</evidence>
<reference evidence="1 2" key="1">
    <citation type="journal article" date="2016" name="Mol. Biol. Evol.">
        <title>Comparative Genomics of Early-Diverging Mushroom-Forming Fungi Provides Insights into the Origins of Lignocellulose Decay Capabilities.</title>
        <authorList>
            <person name="Nagy L.G."/>
            <person name="Riley R."/>
            <person name="Tritt A."/>
            <person name="Adam C."/>
            <person name="Daum C."/>
            <person name="Floudas D."/>
            <person name="Sun H."/>
            <person name="Yadav J.S."/>
            <person name="Pangilinan J."/>
            <person name="Larsson K.H."/>
            <person name="Matsuura K."/>
            <person name="Barry K."/>
            <person name="Labutti K."/>
            <person name="Kuo R."/>
            <person name="Ohm R.A."/>
            <person name="Bhattacharya S.S."/>
            <person name="Shirouzu T."/>
            <person name="Yoshinaga Y."/>
            <person name="Martin F.M."/>
            <person name="Grigoriev I.V."/>
            <person name="Hibbett D.S."/>
        </authorList>
    </citation>
    <scope>NUCLEOTIDE SEQUENCE [LARGE SCALE GENOMIC DNA]</scope>
    <source>
        <strain evidence="1 2">CBS 109695</strain>
    </source>
</reference>
<evidence type="ECO:0000313" key="2">
    <source>
        <dbReference type="Proteomes" id="UP000076532"/>
    </source>
</evidence>
<dbReference type="OrthoDB" id="3055280at2759"/>
<organism evidence="1 2">
    <name type="scientific">Athelia psychrophila</name>
    <dbReference type="NCBI Taxonomy" id="1759441"/>
    <lineage>
        <taxon>Eukaryota</taxon>
        <taxon>Fungi</taxon>
        <taxon>Dikarya</taxon>
        <taxon>Basidiomycota</taxon>
        <taxon>Agaricomycotina</taxon>
        <taxon>Agaricomycetes</taxon>
        <taxon>Agaricomycetidae</taxon>
        <taxon>Atheliales</taxon>
        <taxon>Atheliaceae</taxon>
        <taxon>Athelia</taxon>
    </lineage>
</organism>
<keyword evidence="2" id="KW-1185">Reference proteome</keyword>
<dbReference type="Proteomes" id="UP000076532">
    <property type="component" value="Unassembled WGS sequence"/>
</dbReference>
<protein>
    <recommendedName>
        <fullName evidence="3">F-box domain-containing protein</fullName>
    </recommendedName>
</protein>
<dbReference type="EMBL" id="KV417722">
    <property type="protein sequence ID" value="KZP08389.1"/>
    <property type="molecule type" value="Genomic_DNA"/>
</dbReference>
<dbReference type="AlphaFoldDB" id="A0A165XBN6"/>
<name>A0A165XBN6_9AGAM</name>
<sequence>MDSDVPTSYLNFNFPDSALCVLPASWNSSNEELDVPVQGEEDTFYAIGYAGYIQAQLSAVSIMTLATEGRMTLPRLWRLAMKLGWNKNLGSSLRLPGIDYEENLLVHKSLHMAKKAGTKPKSIPQSDIILAQELGDVARVKQFFMKRAGLSFWMRPDRFPLADEDGKENYCPTFVGAPSSLLIQYRLVEALPHELFVQILCQLPLSSIFSLCSSSRALRHKLLAFESDRNSLARQWIATTAPWYLPQIPNSGLSSVPGVTWAYLMQCLRSGSMRNRQRIWEMSLKLERRAGEMEA</sequence>